<feature type="transmembrane region" description="Helical" evidence="1">
    <location>
        <begin position="153"/>
        <end position="178"/>
    </location>
</feature>
<name>A0ABR2H6S6_9EUKA</name>
<proteinExistence type="predicted"/>
<keyword evidence="1" id="KW-0812">Transmembrane</keyword>
<dbReference type="Proteomes" id="UP001470230">
    <property type="component" value="Unassembled WGS sequence"/>
</dbReference>
<protein>
    <submittedName>
        <fullName evidence="3">Uncharacterized protein</fullName>
    </submittedName>
</protein>
<reference evidence="3 4" key="1">
    <citation type="submission" date="2024-04" db="EMBL/GenBank/DDBJ databases">
        <title>Tritrichomonas musculus Genome.</title>
        <authorList>
            <person name="Alves-Ferreira E."/>
            <person name="Grigg M."/>
            <person name="Lorenzi H."/>
            <person name="Galac M."/>
        </authorList>
    </citation>
    <scope>NUCLEOTIDE SEQUENCE [LARGE SCALE GENOMIC DNA]</scope>
    <source>
        <strain evidence="3 4">EAF2021</strain>
    </source>
</reference>
<evidence type="ECO:0000313" key="3">
    <source>
        <dbReference type="EMBL" id="KAK8841518.1"/>
    </source>
</evidence>
<evidence type="ECO:0000313" key="4">
    <source>
        <dbReference type="Proteomes" id="UP001470230"/>
    </source>
</evidence>
<sequence length="183" mass="21490">MNSLTNNRKSHDNKDYINQDDAFKQAGNYKDNQDITNEDKGEIILTCAEANNNTSFDAINQNSKIYNNPNSKNRSIKTNLLNDHFYHQQGEDVEFLRYQFKKDLNDLICSLSKIASNENFNTAKTDPISSDINNDEQKPKVVRRKHRSRIYHWFLYPFSTFILSYSIILTIAFIYYIIKNEKV</sequence>
<organism evidence="3 4">
    <name type="scientific">Tritrichomonas musculus</name>
    <dbReference type="NCBI Taxonomy" id="1915356"/>
    <lineage>
        <taxon>Eukaryota</taxon>
        <taxon>Metamonada</taxon>
        <taxon>Parabasalia</taxon>
        <taxon>Tritrichomonadida</taxon>
        <taxon>Tritrichomonadidae</taxon>
        <taxon>Tritrichomonas</taxon>
    </lineage>
</organism>
<dbReference type="EMBL" id="JAPFFF010000041">
    <property type="protein sequence ID" value="KAK8841518.1"/>
    <property type="molecule type" value="Genomic_DNA"/>
</dbReference>
<comment type="caution">
    <text evidence="3">The sequence shown here is derived from an EMBL/GenBank/DDBJ whole genome shotgun (WGS) entry which is preliminary data.</text>
</comment>
<accession>A0ABR2H6S6</accession>
<keyword evidence="4" id="KW-1185">Reference proteome</keyword>
<keyword evidence="1" id="KW-1133">Transmembrane helix</keyword>
<evidence type="ECO:0000313" key="2">
    <source>
        <dbReference type="EMBL" id="KAK8834237.1"/>
    </source>
</evidence>
<evidence type="ECO:0000256" key="1">
    <source>
        <dbReference type="SAM" id="Phobius"/>
    </source>
</evidence>
<dbReference type="EMBL" id="JAPFFF010000458">
    <property type="protein sequence ID" value="KAK8834237.1"/>
    <property type="molecule type" value="Genomic_DNA"/>
</dbReference>
<gene>
    <name evidence="3" type="ORF">M9Y10_027137</name>
    <name evidence="2" type="ORF">M9Y10_032348</name>
</gene>
<keyword evidence="1" id="KW-0472">Membrane</keyword>